<evidence type="ECO:0000313" key="3">
    <source>
        <dbReference type="Proteomes" id="UP000276133"/>
    </source>
</evidence>
<keyword evidence="1" id="KW-0812">Transmembrane</keyword>
<protein>
    <submittedName>
        <fullName evidence="2">Uncharacterized protein</fullName>
    </submittedName>
</protein>
<name>A0A3M7SH49_BRAPC</name>
<proteinExistence type="predicted"/>
<accession>A0A3M7SH49</accession>
<organism evidence="2 3">
    <name type="scientific">Brachionus plicatilis</name>
    <name type="common">Marine rotifer</name>
    <name type="synonym">Brachionus muelleri</name>
    <dbReference type="NCBI Taxonomy" id="10195"/>
    <lineage>
        <taxon>Eukaryota</taxon>
        <taxon>Metazoa</taxon>
        <taxon>Spiralia</taxon>
        <taxon>Gnathifera</taxon>
        <taxon>Rotifera</taxon>
        <taxon>Eurotatoria</taxon>
        <taxon>Monogononta</taxon>
        <taxon>Pseudotrocha</taxon>
        <taxon>Ploima</taxon>
        <taxon>Brachionidae</taxon>
        <taxon>Brachionus</taxon>
    </lineage>
</organism>
<gene>
    <name evidence="2" type="ORF">BpHYR1_032373</name>
</gene>
<feature type="transmembrane region" description="Helical" evidence="1">
    <location>
        <begin position="92"/>
        <end position="113"/>
    </location>
</feature>
<sequence>MTLLEPFPALVLLTELFKSPKLKSKPLKLKSKCRLDFQNQSQVLIKNKTKINGSKDAPTELDFENIDRFRIEKRDAHESFFDMLKLEKVSSFFSVSFSSVVPSFSTSLIILLIRSRD</sequence>
<dbReference type="EMBL" id="REGN01001396">
    <property type="protein sequence ID" value="RNA34937.1"/>
    <property type="molecule type" value="Genomic_DNA"/>
</dbReference>
<keyword evidence="3" id="KW-1185">Reference proteome</keyword>
<evidence type="ECO:0000313" key="2">
    <source>
        <dbReference type="EMBL" id="RNA34937.1"/>
    </source>
</evidence>
<evidence type="ECO:0000256" key="1">
    <source>
        <dbReference type="SAM" id="Phobius"/>
    </source>
</evidence>
<reference evidence="2 3" key="1">
    <citation type="journal article" date="2018" name="Sci. Rep.">
        <title>Genomic signatures of local adaptation to the degree of environmental predictability in rotifers.</title>
        <authorList>
            <person name="Franch-Gras L."/>
            <person name="Hahn C."/>
            <person name="Garcia-Roger E.M."/>
            <person name="Carmona M.J."/>
            <person name="Serra M."/>
            <person name="Gomez A."/>
        </authorList>
    </citation>
    <scope>NUCLEOTIDE SEQUENCE [LARGE SCALE GENOMIC DNA]</scope>
    <source>
        <strain evidence="2">HYR1</strain>
    </source>
</reference>
<keyword evidence="1" id="KW-1133">Transmembrane helix</keyword>
<comment type="caution">
    <text evidence="2">The sequence shown here is derived from an EMBL/GenBank/DDBJ whole genome shotgun (WGS) entry which is preliminary data.</text>
</comment>
<keyword evidence="1" id="KW-0472">Membrane</keyword>
<dbReference type="AlphaFoldDB" id="A0A3M7SH49"/>
<dbReference type="Proteomes" id="UP000276133">
    <property type="component" value="Unassembled WGS sequence"/>
</dbReference>